<dbReference type="EMBL" id="BTGU01000033">
    <property type="protein sequence ID" value="GMN50234.1"/>
    <property type="molecule type" value="Genomic_DNA"/>
</dbReference>
<gene>
    <name evidence="2" type="ORF">TIFTF001_019407</name>
</gene>
<dbReference type="InterPro" id="IPR002156">
    <property type="entry name" value="RNaseH_domain"/>
</dbReference>
<evidence type="ECO:0000313" key="3">
    <source>
        <dbReference type="Proteomes" id="UP001187192"/>
    </source>
</evidence>
<dbReference type="PANTHER" id="PTHR47074:SF48">
    <property type="entry name" value="POLYNUCLEOTIDYL TRANSFERASE, RIBONUCLEASE H-LIKE SUPERFAMILY PROTEIN"/>
    <property type="match status" value="1"/>
</dbReference>
<dbReference type="Pfam" id="PF13456">
    <property type="entry name" value="RVT_3"/>
    <property type="match status" value="1"/>
</dbReference>
<dbReference type="Proteomes" id="UP001187192">
    <property type="component" value="Unassembled WGS sequence"/>
</dbReference>
<dbReference type="InterPro" id="IPR052929">
    <property type="entry name" value="RNase_H-like_EbsB-rel"/>
</dbReference>
<keyword evidence="3" id="KW-1185">Reference proteome</keyword>
<feature type="domain" description="RNase H type-1" evidence="1">
    <location>
        <begin position="71"/>
        <end position="150"/>
    </location>
</feature>
<evidence type="ECO:0000313" key="2">
    <source>
        <dbReference type="EMBL" id="GMN50234.1"/>
    </source>
</evidence>
<protein>
    <recommendedName>
        <fullName evidence="1">RNase H type-1 domain-containing protein</fullName>
    </recommendedName>
</protein>
<dbReference type="PANTHER" id="PTHR47074">
    <property type="entry name" value="BNAC02G40300D PROTEIN"/>
    <property type="match status" value="1"/>
</dbReference>
<dbReference type="GO" id="GO:0003676">
    <property type="term" value="F:nucleic acid binding"/>
    <property type="evidence" value="ECO:0007669"/>
    <property type="project" value="InterPro"/>
</dbReference>
<sequence>MLLTLLWSLWYERNKFTHGGRLKNAGSLLEDIGQWLHIYQQAQINKPPVLAPSSSLLQSWKAPDPGCLKLNVDALVREGSPTVGLGAIIREESGFVLGAMAKPIPGCFSPFVTECLALREWLIFAADSGLQVQKIETNAFKVVNSLQKIDPLAPEFLIIEDISLLLGELSGRFVLCHSPISE</sequence>
<organism evidence="2 3">
    <name type="scientific">Ficus carica</name>
    <name type="common">Common fig</name>
    <dbReference type="NCBI Taxonomy" id="3494"/>
    <lineage>
        <taxon>Eukaryota</taxon>
        <taxon>Viridiplantae</taxon>
        <taxon>Streptophyta</taxon>
        <taxon>Embryophyta</taxon>
        <taxon>Tracheophyta</taxon>
        <taxon>Spermatophyta</taxon>
        <taxon>Magnoliopsida</taxon>
        <taxon>eudicotyledons</taxon>
        <taxon>Gunneridae</taxon>
        <taxon>Pentapetalae</taxon>
        <taxon>rosids</taxon>
        <taxon>fabids</taxon>
        <taxon>Rosales</taxon>
        <taxon>Moraceae</taxon>
        <taxon>Ficeae</taxon>
        <taxon>Ficus</taxon>
    </lineage>
</organism>
<evidence type="ECO:0000259" key="1">
    <source>
        <dbReference type="Pfam" id="PF13456"/>
    </source>
</evidence>
<reference evidence="2" key="1">
    <citation type="submission" date="2023-07" db="EMBL/GenBank/DDBJ databases">
        <title>draft genome sequence of fig (Ficus carica).</title>
        <authorList>
            <person name="Takahashi T."/>
            <person name="Nishimura K."/>
        </authorList>
    </citation>
    <scope>NUCLEOTIDE SEQUENCE</scope>
</reference>
<proteinExistence type="predicted"/>
<dbReference type="CDD" id="cd06222">
    <property type="entry name" value="RNase_H_like"/>
    <property type="match status" value="1"/>
</dbReference>
<dbReference type="AlphaFoldDB" id="A0AA88A6F6"/>
<dbReference type="InterPro" id="IPR044730">
    <property type="entry name" value="RNase_H-like_dom_plant"/>
</dbReference>
<name>A0AA88A6F6_FICCA</name>
<dbReference type="GO" id="GO:0004523">
    <property type="term" value="F:RNA-DNA hybrid ribonuclease activity"/>
    <property type="evidence" value="ECO:0007669"/>
    <property type="project" value="InterPro"/>
</dbReference>
<comment type="caution">
    <text evidence="2">The sequence shown here is derived from an EMBL/GenBank/DDBJ whole genome shotgun (WGS) entry which is preliminary data.</text>
</comment>
<accession>A0AA88A6F6</accession>